<comment type="caution">
    <text evidence="1">The sequence shown here is derived from an EMBL/GenBank/DDBJ whole genome shotgun (WGS) entry which is preliminary data.</text>
</comment>
<evidence type="ECO:0000313" key="2">
    <source>
        <dbReference type="Proteomes" id="UP000645828"/>
    </source>
</evidence>
<organism evidence="1 2">
    <name type="scientific">Nyctereutes procyonoides</name>
    <name type="common">Raccoon dog</name>
    <name type="synonym">Canis procyonoides</name>
    <dbReference type="NCBI Taxonomy" id="34880"/>
    <lineage>
        <taxon>Eukaryota</taxon>
        <taxon>Metazoa</taxon>
        <taxon>Chordata</taxon>
        <taxon>Craniata</taxon>
        <taxon>Vertebrata</taxon>
        <taxon>Euteleostomi</taxon>
        <taxon>Mammalia</taxon>
        <taxon>Eutheria</taxon>
        <taxon>Laurasiatheria</taxon>
        <taxon>Carnivora</taxon>
        <taxon>Caniformia</taxon>
        <taxon>Canidae</taxon>
        <taxon>Nyctereutes</taxon>
    </lineage>
</organism>
<keyword evidence="2" id="KW-1185">Reference proteome</keyword>
<protein>
    <submittedName>
        <fullName evidence="1">(raccoon dog) hypothetical protein</fullName>
    </submittedName>
</protein>
<accession>A0A811YF48</accession>
<dbReference type="AlphaFoldDB" id="A0A811YF48"/>
<proteinExistence type="predicted"/>
<gene>
    <name evidence="1" type="ORF">NYPRO_LOCUS8995</name>
</gene>
<reference evidence="1" key="1">
    <citation type="submission" date="2020-12" db="EMBL/GenBank/DDBJ databases">
        <authorList>
            <consortium name="Molecular Ecology Group"/>
        </authorList>
    </citation>
    <scope>NUCLEOTIDE SEQUENCE</scope>
    <source>
        <strain evidence="1">TBG_1078</strain>
    </source>
</reference>
<dbReference type="EMBL" id="CAJHUB010000676">
    <property type="protein sequence ID" value="CAD7676200.1"/>
    <property type="molecule type" value="Genomic_DNA"/>
</dbReference>
<evidence type="ECO:0000313" key="1">
    <source>
        <dbReference type="EMBL" id="CAD7676200.1"/>
    </source>
</evidence>
<name>A0A811YF48_NYCPR</name>
<dbReference type="Proteomes" id="UP000645828">
    <property type="component" value="Unassembled WGS sequence"/>
</dbReference>
<sequence>MPGSSPLCRHLQVMPIKIAILSMSKVTQNGLRVLAGLRWALHLFQLTNLKPTGVTSINGLKDIVTGCFVLEPNPDKHNSLRRSLCSFCLLFLPSFFWLGRGCSDLHNRATH</sequence>